<evidence type="ECO:0000256" key="6">
    <source>
        <dbReference type="ARBA" id="ARBA00022927"/>
    </source>
</evidence>
<dbReference type="GO" id="GO:0045039">
    <property type="term" value="P:protein insertion into mitochondrial inner membrane"/>
    <property type="evidence" value="ECO:0007669"/>
    <property type="project" value="TreeGrafter"/>
</dbReference>
<keyword evidence="12" id="KW-1185">Reference proteome</keyword>
<dbReference type="EMBL" id="JACTNZ010000013">
    <property type="protein sequence ID" value="KAG5515187.1"/>
    <property type="molecule type" value="Genomic_DNA"/>
</dbReference>
<evidence type="ECO:0000256" key="7">
    <source>
        <dbReference type="ARBA" id="ARBA00023010"/>
    </source>
</evidence>
<gene>
    <name evidence="11" type="ORF">RHGRI_036281</name>
</gene>
<dbReference type="PANTHER" id="PTHR11038">
    <property type="entry name" value="MITOCHONDRIAL IMPORT INNER MEMBRANE TRANSLOCASE SUBUNIT TIM10"/>
    <property type="match status" value="1"/>
</dbReference>
<comment type="caution">
    <text evidence="11">The sequence shown here is derived from an EMBL/GenBank/DDBJ whole genome shotgun (WGS) entry which is preliminary data.</text>
</comment>
<dbReference type="Proteomes" id="UP000823749">
    <property type="component" value="Chromosome 13"/>
</dbReference>
<evidence type="ECO:0000256" key="9">
    <source>
        <dbReference type="ARBA" id="ARBA00023157"/>
    </source>
</evidence>
<protein>
    <recommendedName>
        <fullName evidence="10">Tim10-like domain-containing protein</fullName>
    </recommendedName>
</protein>
<evidence type="ECO:0000313" key="11">
    <source>
        <dbReference type="EMBL" id="KAG5515187.1"/>
    </source>
</evidence>
<sequence>MGNSSRVNGSQGSECRWLVDKFYKPLIFRPPRVVMRARVKDLLCSLFGQPSQLVGTIAITMAATNNTPTQLDKDQIFGMAEKEMEYRVEMFNKLTHTCFNKCVEKRYKEAELNMGENSCIDRCVSKYWQLEACMLRTDVHFPSGLGDQSHWAIARFQSASNVNFVHAHPISKQLPWETWRFCLPVSFVPCLHFLSGW</sequence>
<name>A0AAV6HRB5_9ERIC</name>
<accession>A0AAV6HRB5</accession>
<dbReference type="InterPro" id="IPR035427">
    <property type="entry name" value="Tim10-like_dom_sf"/>
</dbReference>
<feature type="domain" description="Tim10-like" evidence="10">
    <location>
        <begin position="78"/>
        <end position="131"/>
    </location>
</feature>
<comment type="subcellular location">
    <subcellularLocation>
        <location evidence="1">Mitochondrion</location>
    </subcellularLocation>
</comment>
<evidence type="ECO:0000256" key="2">
    <source>
        <dbReference type="ARBA" id="ARBA00006720"/>
    </source>
</evidence>
<keyword evidence="4" id="KW-0479">Metal-binding</keyword>
<evidence type="ECO:0000259" key="10">
    <source>
        <dbReference type="Pfam" id="PF02953"/>
    </source>
</evidence>
<proteinExistence type="inferred from homology"/>
<keyword evidence="6" id="KW-0653">Protein transport</keyword>
<evidence type="ECO:0000256" key="5">
    <source>
        <dbReference type="ARBA" id="ARBA00022833"/>
    </source>
</evidence>
<keyword evidence="3" id="KW-0813">Transport</keyword>
<evidence type="ECO:0000256" key="4">
    <source>
        <dbReference type="ARBA" id="ARBA00022723"/>
    </source>
</evidence>
<evidence type="ECO:0000256" key="1">
    <source>
        <dbReference type="ARBA" id="ARBA00004173"/>
    </source>
</evidence>
<dbReference type="FunFam" id="1.10.287.810:FF:000007">
    <property type="entry name" value="Mitochondrial import inner membrane translocase"/>
    <property type="match status" value="1"/>
</dbReference>
<keyword evidence="9" id="KW-1015">Disulfide bond</keyword>
<keyword evidence="8" id="KW-0496">Mitochondrion</keyword>
<keyword evidence="5" id="KW-0862">Zinc</keyword>
<dbReference type="SUPFAM" id="SSF144122">
    <property type="entry name" value="Tim10-like"/>
    <property type="match status" value="1"/>
</dbReference>
<evidence type="ECO:0000256" key="8">
    <source>
        <dbReference type="ARBA" id="ARBA00023128"/>
    </source>
</evidence>
<evidence type="ECO:0000256" key="3">
    <source>
        <dbReference type="ARBA" id="ARBA00022448"/>
    </source>
</evidence>
<dbReference type="GO" id="GO:0015031">
    <property type="term" value="P:protein transport"/>
    <property type="evidence" value="ECO:0007669"/>
    <property type="project" value="UniProtKB-KW"/>
</dbReference>
<dbReference type="GO" id="GO:0005743">
    <property type="term" value="C:mitochondrial inner membrane"/>
    <property type="evidence" value="ECO:0007669"/>
    <property type="project" value="TreeGrafter"/>
</dbReference>
<dbReference type="InterPro" id="IPR004217">
    <property type="entry name" value="Tim10-like"/>
</dbReference>
<dbReference type="PANTHER" id="PTHR11038:SF16">
    <property type="entry name" value="MITOCHONDRIAL IMPORT INNER MEMBRANE TRANSLOCASE SUBUNIT TIM10"/>
    <property type="match status" value="1"/>
</dbReference>
<reference evidence="11 12" key="1">
    <citation type="submission" date="2020-08" db="EMBL/GenBank/DDBJ databases">
        <title>Plant Genome Project.</title>
        <authorList>
            <person name="Zhang R.-G."/>
        </authorList>
    </citation>
    <scope>NUCLEOTIDE SEQUENCE [LARGE SCALE GENOMIC DNA]</scope>
    <source>
        <strain evidence="11">WSP0</strain>
        <tissue evidence="11">Leaf</tissue>
    </source>
</reference>
<dbReference type="Gene3D" id="1.10.287.810">
    <property type="entry name" value="Mitochondrial import inner membrane translocase subunit tim13 like domains"/>
    <property type="match status" value="1"/>
</dbReference>
<dbReference type="GO" id="GO:0046872">
    <property type="term" value="F:metal ion binding"/>
    <property type="evidence" value="ECO:0007669"/>
    <property type="project" value="UniProtKB-KW"/>
</dbReference>
<organism evidence="11 12">
    <name type="scientific">Rhododendron griersonianum</name>
    <dbReference type="NCBI Taxonomy" id="479676"/>
    <lineage>
        <taxon>Eukaryota</taxon>
        <taxon>Viridiplantae</taxon>
        <taxon>Streptophyta</taxon>
        <taxon>Embryophyta</taxon>
        <taxon>Tracheophyta</taxon>
        <taxon>Spermatophyta</taxon>
        <taxon>Magnoliopsida</taxon>
        <taxon>eudicotyledons</taxon>
        <taxon>Gunneridae</taxon>
        <taxon>Pentapetalae</taxon>
        <taxon>asterids</taxon>
        <taxon>Ericales</taxon>
        <taxon>Ericaceae</taxon>
        <taxon>Ericoideae</taxon>
        <taxon>Rhodoreae</taxon>
        <taxon>Rhododendron</taxon>
    </lineage>
</organism>
<dbReference type="AlphaFoldDB" id="A0AAV6HRB5"/>
<keyword evidence="7" id="KW-0811">Translocation</keyword>
<dbReference type="Pfam" id="PF02953">
    <property type="entry name" value="zf-Tim10_DDP"/>
    <property type="match status" value="1"/>
</dbReference>
<comment type="similarity">
    <text evidence="2">Belongs to the small Tim family.</text>
</comment>
<evidence type="ECO:0000313" key="12">
    <source>
        <dbReference type="Proteomes" id="UP000823749"/>
    </source>
</evidence>